<dbReference type="SUPFAM" id="SSF52402">
    <property type="entry name" value="Adenine nucleotide alpha hydrolases-like"/>
    <property type="match status" value="1"/>
</dbReference>
<dbReference type="AlphaFoldDB" id="A0A8J6T9M2"/>
<comment type="similarity">
    <text evidence="1">Belongs to the universal stress protein A family.</text>
</comment>
<accession>A0A8J6T9M2</accession>
<dbReference type="Gene3D" id="3.40.50.620">
    <property type="entry name" value="HUPs"/>
    <property type="match status" value="1"/>
</dbReference>
<proteinExistence type="inferred from homology"/>
<evidence type="ECO:0000259" key="2">
    <source>
        <dbReference type="Pfam" id="PF00582"/>
    </source>
</evidence>
<dbReference type="InterPro" id="IPR014729">
    <property type="entry name" value="Rossmann-like_a/b/a_fold"/>
</dbReference>
<evidence type="ECO:0000313" key="3">
    <source>
        <dbReference type="EMBL" id="MBC8178793.1"/>
    </source>
</evidence>
<evidence type="ECO:0000313" key="4">
    <source>
        <dbReference type="Proteomes" id="UP000650524"/>
    </source>
</evidence>
<dbReference type="EMBL" id="JACNJD010000314">
    <property type="protein sequence ID" value="MBC8178793.1"/>
    <property type="molecule type" value="Genomic_DNA"/>
</dbReference>
<dbReference type="PRINTS" id="PR01438">
    <property type="entry name" value="UNVRSLSTRESS"/>
</dbReference>
<feature type="domain" description="UspA" evidence="2">
    <location>
        <begin position="1"/>
        <end position="139"/>
    </location>
</feature>
<comment type="caution">
    <text evidence="3">The sequence shown here is derived from an EMBL/GenBank/DDBJ whole genome shotgun (WGS) entry which is preliminary data.</text>
</comment>
<protein>
    <submittedName>
        <fullName evidence="3">Universal stress protein</fullName>
    </submittedName>
</protein>
<organism evidence="3 4">
    <name type="scientific">Candidatus Desulfacyla euxinica</name>
    <dbReference type="NCBI Taxonomy" id="2841693"/>
    <lineage>
        <taxon>Bacteria</taxon>
        <taxon>Deltaproteobacteria</taxon>
        <taxon>Candidatus Desulfacyla</taxon>
    </lineage>
</organism>
<sequence length="139" mass="15722">MFKNILVPTDFSEDDSHALDIAVKLCSLDGGKIKLLHVIEIIANTSFEEFEDFYTNLEKRSFGDLSAMVAQFQESNVNIEPEVIYGNRAHEILRFTGENDIDLIVMKSHRIDVEDRAQGWGTISYKVGILAQCPVMLVK</sequence>
<dbReference type="InterPro" id="IPR006015">
    <property type="entry name" value="Universal_stress_UspA"/>
</dbReference>
<dbReference type="PANTHER" id="PTHR46268">
    <property type="entry name" value="STRESS RESPONSE PROTEIN NHAX"/>
    <property type="match status" value="1"/>
</dbReference>
<gene>
    <name evidence="3" type="ORF">H8E19_15425</name>
</gene>
<dbReference type="InterPro" id="IPR006016">
    <property type="entry name" value="UspA"/>
</dbReference>
<reference evidence="3 4" key="1">
    <citation type="submission" date="2020-08" db="EMBL/GenBank/DDBJ databases">
        <title>Bridging the membrane lipid divide: bacteria of the FCB group superphylum have the potential to synthesize archaeal ether lipids.</title>
        <authorList>
            <person name="Villanueva L."/>
            <person name="Von Meijenfeldt F.A.B."/>
            <person name="Westbye A.B."/>
            <person name="Yadav S."/>
            <person name="Hopmans E.C."/>
            <person name="Dutilh B.E."/>
            <person name="Sinninghe Damste J.S."/>
        </authorList>
    </citation>
    <scope>NUCLEOTIDE SEQUENCE [LARGE SCALE GENOMIC DNA]</scope>
    <source>
        <strain evidence="3">NIOZ-UU27</strain>
    </source>
</reference>
<dbReference type="PANTHER" id="PTHR46268:SF6">
    <property type="entry name" value="UNIVERSAL STRESS PROTEIN UP12"/>
    <property type="match status" value="1"/>
</dbReference>
<name>A0A8J6T9M2_9DELT</name>
<dbReference type="Pfam" id="PF00582">
    <property type="entry name" value="Usp"/>
    <property type="match status" value="1"/>
</dbReference>
<dbReference type="CDD" id="cd00293">
    <property type="entry name" value="USP-like"/>
    <property type="match status" value="1"/>
</dbReference>
<dbReference type="Proteomes" id="UP000650524">
    <property type="component" value="Unassembled WGS sequence"/>
</dbReference>
<evidence type="ECO:0000256" key="1">
    <source>
        <dbReference type="ARBA" id="ARBA00008791"/>
    </source>
</evidence>